<dbReference type="AlphaFoldDB" id="A0A501W8L8"/>
<evidence type="ECO:0000313" key="1">
    <source>
        <dbReference type="EMBL" id="TPE45082.1"/>
    </source>
</evidence>
<dbReference type="OrthoDB" id="8365200at2"/>
<dbReference type="EMBL" id="VFRP01000060">
    <property type="protein sequence ID" value="TPE45082.1"/>
    <property type="molecule type" value="Genomic_DNA"/>
</dbReference>
<reference evidence="1 2" key="1">
    <citation type="submission" date="2019-06" db="EMBL/GenBank/DDBJ databases">
        <title>A novel bacterium of genus Amaricoccus, isolated from marine sediment.</title>
        <authorList>
            <person name="Huang H."/>
            <person name="Mo K."/>
            <person name="Hu Y."/>
        </authorList>
    </citation>
    <scope>NUCLEOTIDE SEQUENCE [LARGE SCALE GENOMIC DNA]</scope>
    <source>
        <strain evidence="1 2">HB172011</strain>
    </source>
</reference>
<proteinExistence type="predicted"/>
<gene>
    <name evidence="1" type="ORF">FJM51_22805</name>
</gene>
<protein>
    <submittedName>
        <fullName evidence="1">Uncharacterized protein</fullName>
    </submittedName>
</protein>
<dbReference type="Proteomes" id="UP000319255">
    <property type="component" value="Unassembled WGS sequence"/>
</dbReference>
<sequence>MLADQIPEINSNMDKLKMFMKFNRYKWHFAIIALTFTNASHANARYFWQSDKSYAIQECEPVLKMRLKSPSSYKRIDVSDLERRRATLDEYMGWYSEKEKSRSKEISASDPDGYGDIISDKLDMFSKVMFDIVYIYIEYDAENLYGASIRSTAICSDIIPSGAEFDEFGIPGPSINGMTEIDWRIDRLR</sequence>
<organism evidence="1 2">
    <name type="scientific">Amaricoccus solimangrovi</name>
    <dbReference type="NCBI Taxonomy" id="2589815"/>
    <lineage>
        <taxon>Bacteria</taxon>
        <taxon>Pseudomonadati</taxon>
        <taxon>Pseudomonadota</taxon>
        <taxon>Alphaproteobacteria</taxon>
        <taxon>Rhodobacterales</taxon>
        <taxon>Paracoccaceae</taxon>
        <taxon>Amaricoccus</taxon>
    </lineage>
</organism>
<accession>A0A501W8L8</accession>
<name>A0A501W8L8_9RHOB</name>
<keyword evidence="2" id="KW-1185">Reference proteome</keyword>
<comment type="caution">
    <text evidence="1">The sequence shown here is derived from an EMBL/GenBank/DDBJ whole genome shotgun (WGS) entry which is preliminary data.</text>
</comment>
<evidence type="ECO:0000313" key="2">
    <source>
        <dbReference type="Proteomes" id="UP000319255"/>
    </source>
</evidence>
<dbReference type="RefSeq" id="WP_140456399.1">
    <property type="nucleotide sequence ID" value="NZ_VFRP01000060.1"/>
</dbReference>